<name>X1RNF5_9ZZZZ</name>
<protein>
    <submittedName>
        <fullName evidence="1">Uncharacterized protein</fullName>
    </submittedName>
</protein>
<feature type="non-terminal residue" evidence="1">
    <location>
        <position position="1"/>
    </location>
</feature>
<comment type="caution">
    <text evidence="1">The sequence shown here is derived from an EMBL/GenBank/DDBJ whole genome shotgun (WGS) entry which is preliminary data.</text>
</comment>
<evidence type="ECO:0000313" key="1">
    <source>
        <dbReference type="EMBL" id="GAI57044.1"/>
    </source>
</evidence>
<proteinExistence type="predicted"/>
<dbReference type="EMBL" id="BARV01035434">
    <property type="protein sequence ID" value="GAI57044.1"/>
    <property type="molecule type" value="Genomic_DNA"/>
</dbReference>
<organism evidence="1">
    <name type="scientific">marine sediment metagenome</name>
    <dbReference type="NCBI Taxonomy" id="412755"/>
    <lineage>
        <taxon>unclassified sequences</taxon>
        <taxon>metagenomes</taxon>
        <taxon>ecological metagenomes</taxon>
    </lineage>
</organism>
<reference evidence="1" key="1">
    <citation type="journal article" date="2014" name="Front. Microbiol.">
        <title>High frequency of phylogenetically diverse reductive dehalogenase-homologous genes in deep subseafloor sedimentary metagenomes.</title>
        <authorList>
            <person name="Kawai M."/>
            <person name="Futagami T."/>
            <person name="Toyoda A."/>
            <person name="Takaki Y."/>
            <person name="Nishi S."/>
            <person name="Hori S."/>
            <person name="Arai W."/>
            <person name="Tsubouchi T."/>
            <person name="Morono Y."/>
            <person name="Uchiyama I."/>
            <person name="Ito T."/>
            <person name="Fujiyama A."/>
            <person name="Inagaki F."/>
            <person name="Takami H."/>
        </authorList>
    </citation>
    <scope>NUCLEOTIDE SEQUENCE</scope>
    <source>
        <strain evidence="1">Expedition CK06-06</strain>
    </source>
</reference>
<accession>X1RNF5</accession>
<dbReference type="AlphaFoldDB" id="X1RNF5"/>
<sequence>AELRSQPKLFVWDLFKSRPSEITNPHLIDYW</sequence>
<gene>
    <name evidence="1" type="ORF">S06H3_55294</name>
</gene>